<evidence type="ECO:0000256" key="3">
    <source>
        <dbReference type="ARBA" id="ARBA00023125"/>
    </source>
</evidence>
<reference evidence="9" key="2">
    <citation type="journal article" date="2022" name="Front. Microbiol.">
        <title>Comparative Genomic Analysis Revealed Distinct Molecular Components and Organization of CO2-Concentrating Mechanism in Thermophilic Cyanobacteria.</title>
        <authorList>
            <person name="Tang J."/>
            <person name="Zhou H."/>
            <person name="Yao D."/>
            <person name="Riaz S."/>
            <person name="You D."/>
            <person name="Klepacz-Smolka A."/>
            <person name="Daroch M."/>
        </authorList>
    </citation>
    <scope>NUCLEOTIDE SEQUENCE [LARGE SCALE GENOMIC DNA]</scope>
    <source>
        <strain evidence="9">PCC 6715</strain>
    </source>
</reference>
<feature type="domain" description="Helix-hairpin-helix DNA-binding motif class 1" evidence="7">
    <location>
        <begin position="113"/>
        <end position="132"/>
    </location>
</feature>
<dbReference type="GO" id="GO:0009379">
    <property type="term" value="C:Holliday junction helicase complex"/>
    <property type="evidence" value="ECO:0007669"/>
    <property type="project" value="InterPro"/>
</dbReference>
<dbReference type="GO" id="GO:0006310">
    <property type="term" value="P:DNA recombination"/>
    <property type="evidence" value="ECO:0007669"/>
    <property type="project" value="UniProtKB-UniRule"/>
</dbReference>
<dbReference type="InterPro" id="IPR013849">
    <property type="entry name" value="DNA_helicase_Holl-junc_RuvA_I"/>
</dbReference>
<sequence length="206" mass="22517">MFAYLKGCVVDQQQDGSNRSFLVLEVQGIGYRLSVTSHLLRAYPPSSKVVQIFTHLIVRDDQLSLYGFGSAAEREMFSRLIRVNGVGPQLALALLDTLPLPDLVQAIVSGNTQRLSRTPGVGQKTAERIALELKASLAAWRQHTAPAGVPTASLQEELELTLLALGYSDREIQEALIAVGQTTSLAQTSDPEAWLREAIAWLSRYA</sequence>
<comment type="similarity">
    <text evidence="6">Belongs to the RuvA family.</text>
</comment>
<evidence type="ECO:0000313" key="9">
    <source>
        <dbReference type="Proteomes" id="UP000231057"/>
    </source>
</evidence>
<proteinExistence type="inferred from homology"/>
<dbReference type="EMBL" id="CP018092">
    <property type="protein sequence ID" value="ATS19069.1"/>
    <property type="molecule type" value="Genomic_DNA"/>
</dbReference>
<protein>
    <recommendedName>
        <fullName evidence="6">Holliday junction branch migration complex subunit RuvA</fullName>
    </recommendedName>
</protein>
<dbReference type="OrthoDB" id="5293449at2"/>
<dbReference type="GO" id="GO:0005737">
    <property type="term" value="C:cytoplasm"/>
    <property type="evidence" value="ECO:0007669"/>
    <property type="project" value="UniProtKB-SubCell"/>
</dbReference>
<dbReference type="HAMAP" id="MF_00031">
    <property type="entry name" value="DNA_HJ_migration_RuvA"/>
    <property type="match status" value="1"/>
</dbReference>
<organism evidence="8 9">
    <name type="scientific">Parathermosynechococcus lividus PCC 6715</name>
    <dbReference type="NCBI Taxonomy" id="1917166"/>
    <lineage>
        <taxon>Bacteria</taxon>
        <taxon>Bacillati</taxon>
        <taxon>Cyanobacteriota</taxon>
        <taxon>Cyanophyceae</taxon>
        <taxon>Acaryochloridales</taxon>
        <taxon>Thermosynechococcaceae</taxon>
        <taxon>Parathermosynechococcus</taxon>
    </lineage>
</organism>
<dbReference type="InterPro" id="IPR010994">
    <property type="entry name" value="RuvA_2-like"/>
</dbReference>
<dbReference type="GO" id="GO:0000400">
    <property type="term" value="F:four-way junction DNA binding"/>
    <property type="evidence" value="ECO:0007669"/>
    <property type="project" value="UniProtKB-UniRule"/>
</dbReference>
<keyword evidence="4 6" id="KW-0233">DNA recombination</keyword>
<comment type="caution">
    <text evidence="6">Lacks conserved residue(s) required for the propagation of feature annotation.</text>
</comment>
<comment type="function">
    <text evidence="6">The RuvA-RuvB-RuvC complex processes Holliday junction (HJ) DNA during genetic recombination and DNA repair, while the RuvA-RuvB complex plays an important role in the rescue of blocked DNA replication forks via replication fork reversal (RFR). RuvA specifically binds to HJ cruciform DNA, conferring on it an open structure. The RuvB hexamer acts as an ATP-dependent pump, pulling dsDNA into and through the RuvAB complex. HJ branch migration allows RuvC to scan DNA until it finds its consensus sequence, where it cleaves and resolves the cruciform DNA.</text>
</comment>
<keyword evidence="5 6" id="KW-0234">DNA repair</keyword>
<dbReference type="InterPro" id="IPR012340">
    <property type="entry name" value="NA-bd_OB-fold"/>
</dbReference>
<keyword evidence="1 6" id="KW-0963">Cytoplasm</keyword>
<dbReference type="InterPro" id="IPR011114">
    <property type="entry name" value="RuvA_C"/>
</dbReference>
<dbReference type="Gene3D" id="1.10.150.20">
    <property type="entry name" value="5' to 3' exonuclease, C-terminal subdomain"/>
    <property type="match status" value="1"/>
</dbReference>
<dbReference type="AlphaFoldDB" id="A0A2D2Q3R3"/>
<dbReference type="NCBIfam" id="TIGR00084">
    <property type="entry name" value="ruvA"/>
    <property type="match status" value="1"/>
</dbReference>
<dbReference type="Pfam" id="PF01330">
    <property type="entry name" value="RuvA_N"/>
    <property type="match status" value="1"/>
</dbReference>
<dbReference type="SMART" id="SM00278">
    <property type="entry name" value="HhH1"/>
    <property type="match status" value="2"/>
</dbReference>
<dbReference type="Pfam" id="PF07499">
    <property type="entry name" value="RuvA_C"/>
    <property type="match status" value="1"/>
</dbReference>
<reference evidence="8 9" key="1">
    <citation type="submission" date="2016-11" db="EMBL/GenBank/DDBJ databases">
        <title>Complete genome sequence of thermophilic cyanobacteria strain Synechococcus sp. PCC6715.</title>
        <authorList>
            <person name="Tang J."/>
            <person name="Daroch M."/>
            <person name="Liang Y."/>
            <person name="Jiang D."/>
            <person name="Shah M."/>
        </authorList>
    </citation>
    <scope>NUCLEOTIDE SEQUENCE [LARGE SCALE GENOMIC DNA]</scope>
    <source>
        <strain evidence="8 9">PCC 6715</strain>
    </source>
</reference>
<comment type="subcellular location">
    <subcellularLocation>
        <location evidence="6">Cytoplasm</location>
    </subcellularLocation>
</comment>
<dbReference type="Gene3D" id="2.40.50.140">
    <property type="entry name" value="Nucleic acid-binding proteins"/>
    <property type="match status" value="1"/>
</dbReference>
<feature type="domain" description="Helix-hairpin-helix DNA-binding motif class 1" evidence="7">
    <location>
        <begin position="78"/>
        <end position="97"/>
    </location>
</feature>
<keyword evidence="8" id="KW-0547">Nucleotide-binding</keyword>
<comment type="domain">
    <text evidence="6">Has three domains with a flexible linker between the domains II and III and assumes an 'L' shape. Domain III is highly mobile and contacts RuvB.</text>
</comment>
<dbReference type="Pfam" id="PF14520">
    <property type="entry name" value="HHH_5"/>
    <property type="match status" value="1"/>
</dbReference>
<name>A0A2D2Q3R3_PARLV</name>
<evidence type="ECO:0000256" key="4">
    <source>
        <dbReference type="ARBA" id="ARBA00023172"/>
    </source>
</evidence>
<keyword evidence="8" id="KW-0378">Hydrolase</keyword>
<comment type="subunit">
    <text evidence="6">Homotetramer. Forms an RuvA(8)-RuvB(12)-Holliday junction (HJ) complex. HJ DNA is sandwiched between 2 RuvA tetramers; dsDNA enters through RuvA and exits via RuvB. An RuvB hexamer assembles on each DNA strand where it exits the tetramer. Each RuvB hexamer is contacted by two RuvA subunits (via domain III) on 2 adjacent RuvB subunits; this complex drives branch migration. In the full resolvosome a probable DNA-RuvA(4)-RuvB(12)-RuvC(2) complex forms which resolves the HJ.</text>
</comment>
<evidence type="ECO:0000313" key="8">
    <source>
        <dbReference type="EMBL" id="ATS19069.1"/>
    </source>
</evidence>
<keyword evidence="3 6" id="KW-0238">DNA-binding</keyword>
<dbReference type="GO" id="GO:0005524">
    <property type="term" value="F:ATP binding"/>
    <property type="evidence" value="ECO:0007669"/>
    <property type="project" value="InterPro"/>
</dbReference>
<keyword evidence="8" id="KW-0347">Helicase</keyword>
<dbReference type="RefSeq" id="WP_099799408.1">
    <property type="nucleotide sequence ID" value="NZ_CP018092.1"/>
</dbReference>
<evidence type="ECO:0000256" key="6">
    <source>
        <dbReference type="HAMAP-Rule" id="MF_00031"/>
    </source>
</evidence>
<dbReference type="GO" id="GO:0048476">
    <property type="term" value="C:Holliday junction resolvase complex"/>
    <property type="evidence" value="ECO:0007669"/>
    <property type="project" value="UniProtKB-UniRule"/>
</dbReference>
<dbReference type="Proteomes" id="UP000231057">
    <property type="component" value="Chromosome"/>
</dbReference>
<dbReference type="GO" id="GO:0006281">
    <property type="term" value="P:DNA repair"/>
    <property type="evidence" value="ECO:0007669"/>
    <property type="project" value="UniProtKB-UniRule"/>
</dbReference>
<gene>
    <name evidence="6" type="primary">ruvA</name>
    <name evidence="8" type="ORF">BRW62_10340</name>
</gene>
<evidence type="ECO:0000256" key="2">
    <source>
        <dbReference type="ARBA" id="ARBA00022763"/>
    </source>
</evidence>
<evidence type="ECO:0000259" key="7">
    <source>
        <dbReference type="SMART" id="SM00278"/>
    </source>
</evidence>
<keyword evidence="2 6" id="KW-0227">DNA damage</keyword>
<dbReference type="InterPro" id="IPR003583">
    <property type="entry name" value="Hlx-hairpin-Hlx_DNA-bd_motif"/>
</dbReference>
<dbReference type="SUPFAM" id="SSF50249">
    <property type="entry name" value="Nucleic acid-binding proteins"/>
    <property type="match status" value="1"/>
</dbReference>
<evidence type="ECO:0000256" key="5">
    <source>
        <dbReference type="ARBA" id="ARBA00023204"/>
    </source>
</evidence>
<dbReference type="InterPro" id="IPR000085">
    <property type="entry name" value="RuvA"/>
</dbReference>
<dbReference type="KEGG" id="slw:BRW62_10340"/>
<evidence type="ECO:0000256" key="1">
    <source>
        <dbReference type="ARBA" id="ARBA00022490"/>
    </source>
</evidence>
<keyword evidence="8" id="KW-0067">ATP-binding</keyword>
<accession>A0A2D2Q3R3</accession>
<keyword evidence="9" id="KW-1185">Reference proteome</keyword>
<dbReference type="SUPFAM" id="SSF47781">
    <property type="entry name" value="RuvA domain 2-like"/>
    <property type="match status" value="1"/>
</dbReference>
<feature type="region of interest" description="Domain III" evidence="6">
    <location>
        <begin position="156"/>
        <end position="206"/>
    </location>
</feature>
<dbReference type="GO" id="GO:0009378">
    <property type="term" value="F:four-way junction helicase activity"/>
    <property type="evidence" value="ECO:0007669"/>
    <property type="project" value="InterPro"/>
</dbReference>